<evidence type="ECO:0000256" key="2">
    <source>
        <dbReference type="ARBA" id="ARBA00007613"/>
    </source>
</evidence>
<dbReference type="Gene3D" id="1.20.1600.10">
    <property type="entry name" value="Outer membrane efflux proteins (OEP)"/>
    <property type="match status" value="1"/>
</dbReference>
<keyword evidence="6" id="KW-0472">Membrane</keyword>
<evidence type="ECO:0000313" key="9">
    <source>
        <dbReference type="EMBL" id="BBP43395.1"/>
    </source>
</evidence>
<dbReference type="KEGG" id="tzo:THMIRHAT_11410"/>
<evidence type="ECO:0000313" key="10">
    <source>
        <dbReference type="Proteomes" id="UP000501466"/>
    </source>
</evidence>
<dbReference type="Proteomes" id="UP000501466">
    <property type="component" value="Chromosome"/>
</dbReference>
<evidence type="ECO:0008006" key="11">
    <source>
        <dbReference type="Google" id="ProtNLM"/>
    </source>
</evidence>
<dbReference type="Pfam" id="PF02321">
    <property type="entry name" value="OEP"/>
    <property type="match status" value="1"/>
</dbReference>
<comment type="subcellular location">
    <subcellularLocation>
        <location evidence="1">Cell outer membrane</location>
    </subcellularLocation>
</comment>
<dbReference type="InterPro" id="IPR051906">
    <property type="entry name" value="TolC-like"/>
</dbReference>
<keyword evidence="7" id="KW-0998">Cell outer membrane</keyword>
<keyword evidence="5" id="KW-0812">Transmembrane</keyword>
<dbReference type="PANTHER" id="PTHR30026">
    <property type="entry name" value="OUTER MEMBRANE PROTEIN TOLC"/>
    <property type="match status" value="1"/>
</dbReference>
<evidence type="ECO:0000256" key="4">
    <source>
        <dbReference type="ARBA" id="ARBA00022452"/>
    </source>
</evidence>
<dbReference type="InterPro" id="IPR003423">
    <property type="entry name" value="OMP_efflux"/>
</dbReference>
<dbReference type="EMBL" id="AP021888">
    <property type="protein sequence ID" value="BBP43395.1"/>
    <property type="molecule type" value="Genomic_DNA"/>
</dbReference>
<keyword evidence="3" id="KW-0813">Transport</keyword>
<keyword evidence="8" id="KW-0175">Coiled coil</keyword>
<protein>
    <recommendedName>
        <fullName evidence="11">Transporter</fullName>
    </recommendedName>
</protein>
<proteinExistence type="inferred from homology"/>
<comment type="similarity">
    <text evidence="2">Belongs to the outer membrane factor (OMF) (TC 1.B.17) family.</text>
</comment>
<gene>
    <name evidence="9" type="ORF">THMIRHAT_11410</name>
</gene>
<dbReference type="PANTHER" id="PTHR30026:SF20">
    <property type="entry name" value="OUTER MEMBRANE PROTEIN TOLC"/>
    <property type="match status" value="1"/>
</dbReference>
<dbReference type="SUPFAM" id="SSF56954">
    <property type="entry name" value="Outer membrane efflux proteins (OEP)"/>
    <property type="match status" value="1"/>
</dbReference>
<feature type="coiled-coil region" evidence="8">
    <location>
        <begin position="342"/>
        <end position="369"/>
    </location>
</feature>
<evidence type="ECO:0000256" key="5">
    <source>
        <dbReference type="ARBA" id="ARBA00022692"/>
    </source>
</evidence>
<name>A0A6F8PMS5_9GAMM</name>
<dbReference type="GO" id="GO:0015562">
    <property type="term" value="F:efflux transmembrane transporter activity"/>
    <property type="evidence" value="ECO:0007669"/>
    <property type="project" value="InterPro"/>
</dbReference>
<dbReference type="GO" id="GO:0009279">
    <property type="term" value="C:cell outer membrane"/>
    <property type="evidence" value="ECO:0007669"/>
    <property type="project" value="UniProtKB-SubCell"/>
</dbReference>
<dbReference type="GO" id="GO:1990281">
    <property type="term" value="C:efflux pump complex"/>
    <property type="evidence" value="ECO:0007669"/>
    <property type="project" value="TreeGrafter"/>
</dbReference>
<dbReference type="RefSeq" id="WP_243831516.1">
    <property type="nucleotide sequence ID" value="NZ_AP021888.1"/>
</dbReference>
<dbReference type="AlphaFoldDB" id="A0A6F8PMS5"/>
<keyword evidence="10" id="KW-1185">Reference proteome</keyword>
<evidence type="ECO:0000256" key="6">
    <source>
        <dbReference type="ARBA" id="ARBA00023136"/>
    </source>
</evidence>
<organism evidence="9 10">
    <name type="scientific">Thiosulfativibrio zosterae</name>
    <dbReference type="NCBI Taxonomy" id="2675053"/>
    <lineage>
        <taxon>Bacteria</taxon>
        <taxon>Pseudomonadati</taxon>
        <taxon>Pseudomonadota</taxon>
        <taxon>Gammaproteobacteria</taxon>
        <taxon>Thiotrichales</taxon>
        <taxon>Piscirickettsiaceae</taxon>
        <taxon>Thiosulfativibrio</taxon>
    </lineage>
</organism>
<accession>A0A6F8PMS5</accession>
<keyword evidence="4" id="KW-1134">Transmembrane beta strand</keyword>
<reference evidence="10" key="1">
    <citation type="submission" date="2019-11" db="EMBL/GenBank/DDBJ databases">
        <title>Isolation and characterization of two novel species in the genus Thiomicrorhabdus.</title>
        <authorList>
            <person name="Mochizuki J."/>
            <person name="Kojima H."/>
            <person name="Fukui M."/>
        </authorList>
    </citation>
    <scope>NUCLEOTIDE SEQUENCE [LARGE SCALE GENOMIC DNA]</scope>
    <source>
        <strain evidence="10">AkT22</strain>
    </source>
</reference>
<evidence type="ECO:0000256" key="1">
    <source>
        <dbReference type="ARBA" id="ARBA00004442"/>
    </source>
</evidence>
<evidence type="ECO:0000256" key="8">
    <source>
        <dbReference type="SAM" id="Coils"/>
    </source>
</evidence>
<evidence type="ECO:0000256" key="7">
    <source>
        <dbReference type="ARBA" id="ARBA00023237"/>
    </source>
</evidence>
<sequence>MMQTLQYSHFKVRPLILALAVSGLFVSGLNTAKAAENTETQVIEANAVSSLPSPLTLQSLLALPLSVSPQVLMQQAQADAASAKAQQQNAQDALEVNLQGRLAWREYAQQTEDFHLLALHVGKQLYDFGQSSSAYEAQQKFSEAEATLIDDQISQYQLRIMRNFFNVLLADMQYRVENEAMAVSYVSLDKAKDRLELKRISEVDYLKLEAEYQSIYVNRERASYEQRRTRSLLVNMVGQPQNLPDKLVLPNLKTYENRQLDVLEKYQTQALAQNVQLQSLKLKQQAAFCTLESEAAGNKPTVRMDAWGGKLSSYEKIREGAWRFDLSIDVPLYDDGMVSSKVSQAKAELQKINAQIALLEQNLRDDVANIYFKLQISAAERKQNQAFGAYSDLYLDLSRALYENESTTDLGDAMVRVTQANLQVMQQEFSQALNWAQLDYLTGQKLSLAAL</sequence>
<dbReference type="GO" id="GO:0015288">
    <property type="term" value="F:porin activity"/>
    <property type="evidence" value="ECO:0007669"/>
    <property type="project" value="TreeGrafter"/>
</dbReference>
<evidence type="ECO:0000256" key="3">
    <source>
        <dbReference type="ARBA" id="ARBA00022448"/>
    </source>
</evidence>